<keyword evidence="1" id="KW-0472">Membrane</keyword>
<accession>A0A4Y9VUE3</accession>
<sequence length="90" mass="9922">MKKQIINIAPFQTAKVFALLYFILSIPLVGLMAVSFLLSPAPVRPPIAMLVAMPFIYLIFGFIFTALGAWVYNLVAGWVGGIEYTSNEQP</sequence>
<proteinExistence type="predicted"/>
<organism evidence="2 3">
    <name type="scientific">Methylotenera oryzisoli</name>
    <dbReference type="NCBI Taxonomy" id="2080758"/>
    <lineage>
        <taxon>Bacteria</taxon>
        <taxon>Pseudomonadati</taxon>
        <taxon>Pseudomonadota</taxon>
        <taxon>Betaproteobacteria</taxon>
        <taxon>Nitrosomonadales</taxon>
        <taxon>Methylophilaceae</taxon>
        <taxon>Methylotenera</taxon>
    </lineage>
</organism>
<dbReference type="AlphaFoldDB" id="A0A4Y9VUE3"/>
<evidence type="ECO:0000256" key="1">
    <source>
        <dbReference type="SAM" id="Phobius"/>
    </source>
</evidence>
<feature type="transmembrane region" description="Helical" evidence="1">
    <location>
        <begin position="16"/>
        <end position="38"/>
    </location>
</feature>
<feature type="transmembrane region" description="Helical" evidence="1">
    <location>
        <begin position="50"/>
        <end position="72"/>
    </location>
</feature>
<name>A0A4Y9VUE3_9PROT</name>
<gene>
    <name evidence="2" type="ORF">C3Y98_00945</name>
</gene>
<keyword evidence="1" id="KW-1133">Transmembrane helix</keyword>
<dbReference type="EMBL" id="PQVH01000002">
    <property type="protein sequence ID" value="TFW72958.1"/>
    <property type="molecule type" value="Genomic_DNA"/>
</dbReference>
<evidence type="ECO:0000313" key="3">
    <source>
        <dbReference type="Proteomes" id="UP000297706"/>
    </source>
</evidence>
<evidence type="ECO:0008006" key="4">
    <source>
        <dbReference type="Google" id="ProtNLM"/>
    </source>
</evidence>
<protein>
    <recommendedName>
        <fullName evidence="4">DUF3566 domain-containing protein</fullName>
    </recommendedName>
</protein>
<dbReference type="Proteomes" id="UP000297706">
    <property type="component" value="Unassembled WGS sequence"/>
</dbReference>
<keyword evidence="1" id="KW-0812">Transmembrane</keyword>
<dbReference type="OrthoDB" id="7041796at2"/>
<dbReference type="RefSeq" id="WP_135276266.1">
    <property type="nucleotide sequence ID" value="NZ_PQVH01000002.1"/>
</dbReference>
<reference evidence="2 3" key="1">
    <citation type="submission" date="2018-02" db="EMBL/GenBank/DDBJ databases">
        <title>A novel lanthanide dependent methylotroph, Methylotenera sp. La3113.</title>
        <authorList>
            <person name="Lv H."/>
            <person name="Tani A."/>
        </authorList>
    </citation>
    <scope>NUCLEOTIDE SEQUENCE [LARGE SCALE GENOMIC DNA]</scope>
    <source>
        <strain evidence="2 3">La3113</strain>
    </source>
</reference>
<keyword evidence="3" id="KW-1185">Reference proteome</keyword>
<comment type="caution">
    <text evidence="2">The sequence shown here is derived from an EMBL/GenBank/DDBJ whole genome shotgun (WGS) entry which is preliminary data.</text>
</comment>
<evidence type="ECO:0000313" key="2">
    <source>
        <dbReference type="EMBL" id="TFW72958.1"/>
    </source>
</evidence>